<feature type="region of interest" description="Disordered" evidence="1">
    <location>
        <begin position="154"/>
        <end position="178"/>
    </location>
</feature>
<dbReference type="Proteomes" id="UP000317835">
    <property type="component" value="Chromosome"/>
</dbReference>
<dbReference type="Pfam" id="PF06439">
    <property type="entry name" value="3keto-disac_hyd"/>
    <property type="match status" value="1"/>
</dbReference>
<evidence type="ECO:0000256" key="1">
    <source>
        <dbReference type="SAM" id="MobiDB-lite"/>
    </source>
</evidence>
<dbReference type="InterPro" id="IPR010496">
    <property type="entry name" value="AL/BT2_dom"/>
</dbReference>
<sequence length="178" mass="19355">MYHGVGAPDPATGWLESAQFGILEGGETGDFYGVPGAHGARVVADVRGEGIPAPERRYPSQSIRYRPDGRPFVGTTAGILNRGDRERPVGQWNALELICFGPRAIHVVNGEPSLAVTNLRRRLDGREVPLVAGRLQLQSEGAEMFFRRGQIRPIDATPPEFRDERPVGPPAPAPRTGR</sequence>
<dbReference type="EMBL" id="CP036426">
    <property type="protein sequence ID" value="QDV37772.1"/>
    <property type="molecule type" value="Genomic_DNA"/>
</dbReference>
<proteinExistence type="predicted"/>
<evidence type="ECO:0000259" key="2">
    <source>
        <dbReference type="Pfam" id="PF06439"/>
    </source>
</evidence>
<evidence type="ECO:0000313" key="4">
    <source>
        <dbReference type="Proteomes" id="UP000317835"/>
    </source>
</evidence>
<organism evidence="3 4">
    <name type="scientific">Tautonia plasticadhaerens</name>
    <dbReference type="NCBI Taxonomy" id="2527974"/>
    <lineage>
        <taxon>Bacteria</taxon>
        <taxon>Pseudomonadati</taxon>
        <taxon>Planctomycetota</taxon>
        <taxon>Planctomycetia</taxon>
        <taxon>Isosphaerales</taxon>
        <taxon>Isosphaeraceae</taxon>
        <taxon>Tautonia</taxon>
    </lineage>
</organism>
<keyword evidence="4" id="KW-1185">Reference proteome</keyword>
<protein>
    <recommendedName>
        <fullName evidence="2">3-keto-alpha-glucoside-1,2-lyase/3-keto-2-hydroxy-glucal hydratase domain-containing protein</fullName>
    </recommendedName>
</protein>
<name>A0A518HA92_9BACT</name>
<reference evidence="3 4" key="1">
    <citation type="submission" date="2019-02" db="EMBL/GenBank/DDBJ databases">
        <title>Deep-cultivation of Planctomycetes and their phenomic and genomic characterization uncovers novel biology.</title>
        <authorList>
            <person name="Wiegand S."/>
            <person name="Jogler M."/>
            <person name="Boedeker C."/>
            <person name="Pinto D."/>
            <person name="Vollmers J."/>
            <person name="Rivas-Marin E."/>
            <person name="Kohn T."/>
            <person name="Peeters S.H."/>
            <person name="Heuer A."/>
            <person name="Rast P."/>
            <person name="Oberbeckmann S."/>
            <person name="Bunk B."/>
            <person name="Jeske O."/>
            <person name="Meyerdierks A."/>
            <person name="Storesund J.E."/>
            <person name="Kallscheuer N."/>
            <person name="Luecker S."/>
            <person name="Lage O.M."/>
            <person name="Pohl T."/>
            <person name="Merkel B.J."/>
            <person name="Hornburger P."/>
            <person name="Mueller R.-W."/>
            <person name="Bruemmer F."/>
            <person name="Labrenz M."/>
            <person name="Spormann A.M."/>
            <person name="Op den Camp H."/>
            <person name="Overmann J."/>
            <person name="Amann R."/>
            <person name="Jetten M.S.M."/>
            <person name="Mascher T."/>
            <person name="Medema M.H."/>
            <person name="Devos D.P."/>
            <person name="Kaster A.-K."/>
            <person name="Ovreas L."/>
            <person name="Rohde M."/>
            <person name="Galperin M.Y."/>
            <person name="Jogler C."/>
        </authorList>
    </citation>
    <scope>NUCLEOTIDE SEQUENCE [LARGE SCALE GENOMIC DNA]</scope>
    <source>
        <strain evidence="3 4">ElP</strain>
    </source>
</reference>
<accession>A0A518HA92</accession>
<dbReference type="AlphaFoldDB" id="A0A518HA92"/>
<feature type="domain" description="3-keto-alpha-glucoside-1,2-lyase/3-keto-2-hydroxy-glucal hydratase" evidence="2">
    <location>
        <begin position="27"/>
        <end position="151"/>
    </location>
</feature>
<dbReference type="GO" id="GO:0016787">
    <property type="term" value="F:hydrolase activity"/>
    <property type="evidence" value="ECO:0007669"/>
    <property type="project" value="InterPro"/>
</dbReference>
<gene>
    <name evidence="3" type="ORF">ElP_57180</name>
</gene>
<dbReference type="Gene3D" id="2.60.120.560">
    <property type="entry name" value="Exo-inulinase, domain 1"/>
    <property type="match status" value="1"/>
</dbReference>
<feature type="compositionally biased region" description="Pro residues" evidence="1">
    <location>
        <begin position="167"/>
        <end position="178"/>
    </location>
</feature>
<evidence type="ECO:0000313" key="3">
    <source>
        <dbReference type="EMBL" id="QDV37772.1"/>
    </source>
</evidence>
<dbReference type="KEGG" id="tpla:ElP_57180"/>